<evidence type="ECO:0000313" key="2">
    <source>
        <dbReference type="Proteomes" id="UP001634393"/>
    </source>
</evidence>
<dbReference type="EMBL" id="JBJXBP010000004">
    <property type="protein sequence ID" value="KAL3833041.1"/>
    <property type="molecule type" value="Genomic_DNA"/>
</dbReference>
<dbReference type="AlphaFoldDB" id="A0ABD3T8W6"/>
<evidence type="ECO:0000313" key="1">
    <source>
        <dbReference type="EMBL" id="KAL3833041.1"/>
    </source>
</evidence>
<gene>
    <name evidence="1" type="ORF">ACJIZ3_007777</name>
</gene>
<proteinExistence type="predicted"/>
<protein>
    <submittedName>
        <fullName evidence="1">Uncharacterized protein</fullName>
    </submittedName>
</protein>
<accession>A0ABD3T8W6</accession>
<name>A0ABD3T8W6_9LAMI</name>
<sequence>MSSSTIISFPNIYILVYKVGIKLDHLMQV</sequence>
<organism evidence="1 2">
    <name type="scientific">Penstemon smallii</name>
    <dbReference type="NCBI Taxonomy" id="265156"/>
    <lineage>
        <taxon>Eukaryota</taxon>
        <taxon>Viridiplantae</taxon>
        <taxon>Streptophyta</taxon>
        <taxon>Embryophyta</taxon>
        <taxon>Tracheophyta</taxon>
        <taxon>Spermatophyta</taxon>
        <taxon>Magnoliopsida</taxon>
        <taxon>eudicotyledons</taxon>
        <taxon>Gunneridae</taxon>
        <taxon>Pentapetalae</taxon>
        <taxon>asterids</taxon>
        <taxon>lamiids</taxon>
        <taxon>Lamiales</taxon>
        <taxon>Plantaginaceae</taxon>
        <taxon>Cheloneae</taxon>
        <taxon>Penstemon</taxon>
    </lineage>
</organism>
<dbReference type="Proteomes" id="UP001634393">
    <property type="component" value="Unassembled WGS sequence"/>
</dbReference>
<reference evidence="1 2" key="1">
    <citation type="submission" date="2024-12" db="EMBL/GenBank/DDBJ databases">
        <title>The unique morphological basis and parallel evolutionary history of personate flowers in Penstemon.</title>
        <authorList>
            <person name="Depatie T.H."/>
            <person name="Wessinger C.A."/>
        </authorList>
    </citation>
    <scope>NUCLEOTIDE SEQUENCE [LARGE SCALE GENOMIC DNA]</scope>
    <source>
        <strain evidence="1">WTNN_2</strain>
        <tissue evidence="1">Leaf</tissue>
    </source>
</reference>
<keyword evidence="2" id="KW-1185">Reference proteome</keyword>
<comment type="caution">
    <text evidence="1">The sequence shown here is derived from an EMBL/GenBank/DDBJ whole genome shotgun (WGS) entry which is preliminary data.</text>
</comment>